<dbReference type="GO" id="GO:0043565">
    <property type="term" value="F:sequence-specific DNA binding"/>
    <property type="evidence" value="ECO:0007669"/>
    <property type="project" value="TreeGrafter"/>
</dbReference>
<comment type="caution">
    <text evidence="6">The sequence shown here is derived from an EMBL/GenBank/DDBJ whole genome shotgun (WGS) entry which is preliminary data.</text>
</comment>
<dbReference type="Pfam" id="PF00126">
    <property type="entry name" value="HTH_1"/>
    <property type="match status" value="1"/>
</dbReference>
<dbReference type="CDD" id="cd08432">
    <property type="entry name" value="PBP2_GcdR_TrpI_HvrB_AmpR_like"/>
    <property type="match status" value="1"/>
</dbReference>
<dbReference type="PANTHER" id="PTHR30537">
    <property type="entry name" value="HTH-TYPE TRANSCRIPTIONAL REGULATOR"/>
    <property type="match status" value="1"/>
</dbReference>
<evidence type="ECO:0000313" key="6">
    <source>
        <dbReference type="EMBL" id="GIL39625.1"/>
    </source>
</evidence>
<dbReference type="SUPFAM" id="SSF53850">
    <property type="entry name" value="Periplasmic binding protein-like II"/>
    <property type="match status" value="1"/>
</dbReference>
<evidence type="ECO:0000256" key="1">
    <source>
        <dbReference type="ARBA" id="ARBA00009437"/>
    </source>
</evidence>
<accession>A0A8S8XEQ4</accession>
<evidence type="ECO:0000256" key="2">
    <source>
        <dbReference type="ARBA" id="ARBA00023015"/>
    </source>
</evidence>
<name>A0A8S8XEQ4_9PROT</name>
<dbReference type="InterPro" id="IPR036388">
    <property type="entry name" value="WH-like_DNA-bd_sf"/>
</dbReference>
<keyword evidence="4" id="KW-0804">Transcription</keyword>
<sequence>MQLPPLSTLRLFEAAGRRLSFREAAAELHVTPSAVSHGIQSLEDWLGMPLFARGARGLSLTSAGEAYLPQVREALRLVADGAASLPGRGGARIVRITCAPVFALKLLLPRLDAFRALYPGIDVAVDTTPRHVDLAAERIDLAVRMQRNAAPGTVATLLLRPRLVPVASPSYVAERLGGKRESFVANGQLLRITGVSEDWDVWFHATGQVTPLPRAPLRFDNIHLTMEAAVRGYGVALGRRPMVDDELESGRLVPLSDHEVQLESGFWLVRSDDANPRTEVLSFESWLMDTLKQG</sequence>
<dbReference type="PRINTS" id="PR00039">
    <property type="entry name" value="HTHLYSR"/>
</dbReference>
<dbReference type="Gene3D" id="3.40.190.10">
    <property type="entry name" value="Periplasmic binding protein-like II"/>
    <property type="match status" value="2"/>
</dbReference>
<keyword evidence="7" id="KW-1185">Reference proteome</keyword>
<keyword evidence="2" id="KW-0805">Transcription regulation</keyword>
<dbReference type="EMBL" id="BOPV01000001">
    <property type="protein sequence ID" value="GIL39625.1"/>
    <property type="molecule type" value="Genomic_DNA"/>
</dbReference>
<dbReference type="InterPro" id="IPR058163">
    <property type="entry name" value="LysR-type_TF_proteobact-type"/>
</dbReference>
<dbReference type="InterPro" id="IPR000847">
    <property type="entry name" value="LysR_HTH_N"/>
</dbReference>
<dbReference type="FunFam" id="1.10.10.10:FF:000001">
    <property type="entry name" value="LysR family transcriptional regulator"/>
    <property type="match status" value="1"/>
</dbReference>
<dbReference type="PANTHER" id="PTHR30537:SF74">
    <property type="entry name" value="HTH-TYPE TRANSCRIPTIONAL REGULATOR TRPI"/>
    <property type="match status" value="1"/>
</dbReference>
<evidence type="ECO:0000259" key="5">
    <source>
        <dbReference type="PROSITE" id="PS50931"/>
    </source>
</evidence>
<dbReference type="Pfam" id="PF03466">
    <property type="entry name" value="LysR_substrate"/>
    <property type="match status" value="1"/>
</dbReference>
<dbReference type="InterPro" id="IPR005119">
    <property type="entry name" value="LysR_subst-bd"/>
</dbReference>
<dbReference type="Gene3D" id="1.10.10.10">
    <property type="entry name" value="Winged helix-like DNA-binding domain superfamily/Winged helix DNA-binding domain"/>
    <property type="match status" value="1"/>
</dbReference>
<proteinExistence type="inferred from homology"/>
<dbReference type="RefSeq" id="WP_420242725.1">
    <property type="nucleotide sequence ID" value="NZ_BOPV01000001.1"/>
</dbReference>
<evidence type="ECO:0000256" key="4">
    <source>
        <dbReference type="ARBA" id="ARBA00023163"/>
    </source>
</evidence>
<keyword evidence="3" id="KW-0238">DNA-binding</keyword>
<protein>
    <submittedName>
        <fullName evidence="6">LysR family transcriptional regulator</fullName>
    </submittedName>
</protein>
<reference evidence="6" key="1">
    <citation type="submission" date="2021-02" db="EMBL/GenBank/DDBJ databases">
        <title>Genome sequence of Rhodospirillales sp. strain TMPK1 isolated from soil.</title>
        <authorList>
            <person name="Nakai R."/>
            <person name="Kusada H."/>
            <person name="Tamaki H."/>
        </authorList>
    </citation>
    <scope>NUCLEOTIDE SEQUENCE</scope>
    <source>
        <strain evidence="6">TMPK1</strain>
    </source>
</reference>
<dbReference type="PROSITE" id="PS50931">
    <property type="entry name" value="HTH_LYSR"/>
    <property type="match status" value="1"/>
</dbReference>
<organism evidence="6 7">
    <name type="scientific">Roseiterribacter gracilis</name>
    <dbReference type="NCBI Taxonomy" id="2812848"/>
    <lineage>
        <taxon>Bacteria</taxon>
        <taxon>Pseudomonadati</taxon>
        <taxon>Pseudomonadota</taxon>
        <taxon>Alphaproteobacteria</taxon>
        <taxon>Rhodospirillales</taxon>
        <taxon>Roseiterribacteraceae</taxon>
        <taxon>Roseiterribacter</taxon>
    </lineage>
</organism>
<feature type="domain" description="HTH lysR-type" evidence="5">
    <location>
        <begin position="4"/>
        <end position="61"/>
    </location>
</feature>
<dbReference type="GO" id="GO:0003700">
    <property type="term" value="F:DNA-binding transcription factor activity"/>
    <property type="evidence" value="ECO:0007669"/>
    <property type="project" value="InterPro"/>
</dbReference>
<evidence type="ECO:0000313" key="7">
    <source>
        <dbReference type="Proteomes" id="UP000681075"/>
    </source>
</evidence>
<gene>
    <name evidence="6" type="ORF">TMPK1_18620</name>
</gene>
<dbReference type="Proteomes" id="UP000681075">
    <property type="component" value="Unassembled WGS sequence"/>
</dbReference>
<dbReference type="AlphaFoldDB" id="A0A8S8XEQ4"/>
<dbReference type="InterPro" id="IPR036390">
    <property type="entry name" value="WH_DNA-bd_sf"/>
</dbReference>
<dbReference type="SUPFAM" id="SSF46785">
    <property type="entry name" value="Winged helix' DNA-binding domain"/>
    <property type="match status" value="1"/>
</dbReference>
<dbReference type="GO" id="GO:0006351">
    <property type="term" value="P:DNA-templated transcription"/>
    <property type="evidence" value="ECO:0007669"/>
    <property type="project" value="TreeGrafter"/>
</dbReference>
<evidence type="ECO:0000256" key="3">
    <source>
        <dbReference type="ARBA" id="ARBA00023125"/>
    </source>
</evidence>
<comment type="similarity">
    <text evidence="1">Belongs to the LysR transcriptional regulatory family.</text>
</comment>